<dbReference type="InterPro" id="IPR036388">
    <property type="entry name" value="WH-like_DNA-bd_sf"/>
</dbReference>
<dbReference type="PROSITE" id="PS50949">
    <property type="entry name" value="HTH_GNTR"/>
    <property type="match status" value="1"/>
</dbReference>
<dbReference type="Gene3D" id="1.10.10.10">
    <property type="entry name" value="Winged helix-like DNA-binding domain superfamily/Winged helix DNA-binding domain"/>
    <property type="match status" value="1"/>
</dbReference>
<dbReference type="InterPro" id="IPR050679">
    <property type="entry name" value="Bact_HTH_transcr_reg"/>
</dbReference>
<dbReference type="GO" id="GO:0003700">
    <property type="term" value="F:DNA-binding transcription factor activity"/>
    <property type="evidence" value="ECO:0007669"/>
    <property type="project" value="InterPro"/>
</dbReference>
<keyword evidence="4" id="KW-0804">Transcription</keyword>
<evidence type="ECO:0000256" key="4">
    <source>
        <dbReference type="ARBA" id="ARBA00023163"/>
    </source>
</evidence>
<dbReference type="OrthoDB" id="9815017at2"/>
<name>A0A0R2IKV4_9LACO</name>
<feature type="domain" description="HTH gntR-type" evidence="5">
    <location>
        <begin position="16"/>
        <end position="84"/>
    </location>
</feature>
<keyword evidence="7" id="KW-1185">Reference proteome</keyword>
<accession>A0A0R2IKV4</accession>
<sequence>MRTINSKSLLNIEVKFMKYMLVVEHIREGIETGKYSYGIKMPTINELAKKLNVSAMTVKKGLDIAQSRGYIERRQGSGIYVKMNTQGKKKSIPLSGNSSRFSKKDLHTKIIHFSVDRPSKEAAKKLQISSTDFVYNIERVRILRNKPIIIEYVYMPINVIPGLTEKVLKNSIYEYIRHTLNKRISSSDFLITGVRPNEDDKKFLNLTNKDFLMQIMQTVYLDDGTAFEYSVDKHIPEVFEYRSVETDI</sequence>
<dbReference type="FunFam" id="3.40.1410.10:FF:000008">
    <property type="entry name" value="Transcriptional regulator, GntR family"/>
    <property type="match status" value="1"/>
</dbReference>
<evidence type="ECO:0000256" key="1">
    <source>
        <dbReference type="ARBA" id="ARBA00022491"/>
    </source>
</evidence>
<dbReference type="Pfam" id="PF00392">
    <property type="entry name" value="GntR"/>
    <property type="match status" value="1"/>
</dbReference>
<dbReference type="Gene3D" id="3.40.1410.10">
    <property type="entry name" value="Chorismate lyase-like"/>
    <property type="match status" value="1"/>
</dbReference>
<dbReference type="SUPFAM" id="SSF46785">
    <property type="entry name" value="Winged helix' DNA-binding domain"/>
    <property type="match status" value="1"/>
</dbReference>
<dbReference type="InterPro" id="IPR036390">
    <property type="entry name" value="WH_DNA-bd_sf"/>
</dbReference>
<dbReference type="SMART" id="SM00345">
    <property type="entry name" value="HTH_GNTR"/>
    <property type="match status" value="1"/>
</dbReference>
<dbReference type="CDD" id="cd07377">
    <property type="entry name" value="WHTH_GntR"/>
    <property type="match status" value="1"/>
</dbReference>
<dbReference type="PANTHER" id="PTHR44846">
    <property type="entry name" value="MANNOSYL-D-GLYCERATE TRANSPORT/METABOLISM SYSTEM REPRESSOR MNGR-RELATED"/>
    <property type="match status" value="1"/>
</dbReference>
<keyword evidence="2" id="KW-0805">Transcription regulation</keyword>
<proteinExistence type="predicted"/>
<dbReference type="SMART" id="SM00866">
    <property type="entry name" value="UTRA"/>
    <property type="match status" value="1"/>
</dbReference>
<dbReference type="GO" id="GO:0003677">
    <property type="term" value="F:DNA binding"/>
    <property type="evidence" value="ECO:0007669"/>
    <property type="project" value="UniProtKB-KW"/>
</dbReference>
<evidence type="ECO:0000259" key="5">
    <source>
        <dbReference type="PROSITE" id="PS50949"/>
    </source>
</evidence>
<dbReference type="Pfam" id="PF07702">
    <property type="entry name" value="UTRA"/>
    <property type="match status" value="1"/>
</dbReference>
<organism evidence="6 7">
    <name type="scientific">Pediococcus cellicola</name>
    <dbReference type="NCBI Taxonomy" id="319652"/>
    <lineage>
        <taxon>Bacteria</taxon>
        <taxon>Bacillati</taxon>
        <taxon>Bacillota</taxon>
        <taxon>Bacilli</taxon>
        <taxon>Lactobacillales</taxon>
        <taxon>Lactobacillaceae</taxon>
        <taxon>Pediococcus</taxon>
    </lineage>
</organism>
<evidence type="ECO:0000256" key="2">
    <source>
        <dbReference type="ARBA" id="ARBA00023015"/>
    </source>
</evidence>
<dbReference type="InterPro" id="IPR028978">
    <property type="entry name" value="Chorismate_lyase_/UTRA_dom_sf"/>
</dbReference>
<gene>
    <name evidence="6" type="ORF">IV80_GL001793</name>
</gene>
<reference evidence="6 7" key="1">
    <citation type="journal article" date="2015" name="Genome Announc.">
        <title>Expanding the biotechnology potential of lactobacilli through comparative genomics of 213 strains and associated genera.</title>
        <authorList>
            <person name="Sun Z."/>
            <person name="Harris H.M."/>
            <person name="McCann A."/>
            <person name="Guo C."/>
            <person name="Argimon S."/>
            <person name="Zhang W."/>
            <person name="Yang X."/>
            <person name="Jeffery I.B."/>
            <person name="Cooney J.C."/>
            <person name="Kagawa T.F."/>
            <person name="Liu W."/>
            <person name="Song Y."/>
            <person name="Salvetti E."/>
            <person name="Wrobel A."/>
            <person name="Rasinkangas P."/>
            <person name="Parkhill J."/>
            <person name="Rea M.C."/>
            <person name="O'Sullivan O."/>
            <person name="Ritari J."/>
            <person name="Douillard F.P."/>
            <person name="Paul Ross R."/>
            <person name="Yang R."/>
            <person name="Briner A.E."/>
            <person name="Felis G.E."/>
            <person name="de Vos W.M."/>
            <person name="Barrangou R."/>
            <person name="Klaenhammer T.R."/>
            <person name="Caufield P.W."/>
            <person name="Cui Y."/>
            <person name="Zhang H."/>
            <person name="O'Toole P.W."/>
        </authorList>
    </citation>
    <scope>NUCLEOTIDE SEQUENCE [LARGE SCALE GENOMIC DNA]</scope>
    <source>
        <strain evidence="6 7">DSM 17757</strain>
    </source>
</reference>
<dbReference type="PANTHER" id="PTHR44846:SF5">
    <property type="entry name" value="HTH-TYPE TRANSCRIPTIONAL REGULATOR GMUR"/>
    <property type="match status" value="1"/>
</dbReference>
<keyword evidence="3" id="KW-0238">DNA-binding</keyword>
<dbReference type="InterPro" id="IPR011663">
    <property type="entry name" value="UTRA"/>
</dbReference>
<evidence type="ECO:0000313" key="6">
    <source>
        <dbReference type="EMBL" id="KRN65512.1"/>
    </source>
</evidence>
<protein>
    <submittedName>
        <fullName evidence="6">Transcription regulator</fullName>
    </submittedName>
</protein>
<dbReference type="PATRIC" id="fig|319652.3.peg.1820"/>
<dbReference type="Proteomes" id="UP000051568">
    <property type="component" value="Unassembled WGS sequence"/>
</dbReference>
<dbReference type="EMBL" id="JQBR01000008">
    <property type="protein sequence ID" value="KRN65512.1"/>
    <property type="molecule type" value="Genomic_DNA"/>
</dbReference>
<keyword evidence="1" id="KW-0678">Repressor</keyword>
<dbReference type="AlphaFoldDB" id="A0A0R2IKV4"/>
<evidence type="ECO:0000313" key="7">
    <source>
        <dbReference type="Proteomes" id="UP000051568"/>
    </source>
</evidence>
<evidence type="ECO:0000256" key="3">
    <source>
        <dbReference type="ARBA" id="ARBA00023125"/>
    </source>
</evidence>
<comment type="caution">
    <text evidence="6">The sequence shown here is derived from an EMBL/GenBank/DDBJ whole genome shotgun (WGS) entry which is preliminary data.</text>
</comment>
<dbReference type="STRING" id="319652.IV80_GL001793"/>
<dbReference type="RefSeq" id="WP_083490563.1">
    <property type="nucleotide sequence ID" value="NZ_JBHSKU010000001.1"/>
</dbReference>
<dbReference type="InterPro" id="IPR000524">
    <property type="entry name" value="Tscrpt_reg_HTH_GntR"/>
</dbReference>
<dbReference type="SUPFAM" id="SSF64288">
    <property type="entry name" value="Chorismate lyase-like"/>
    <property type="match status" value="1"/>
</dbReference>
<dbReference type="GO" id="GO:0045892">
    <property type="term" value="P:negative regulation of DNA-templated transcription"/>
    <property type="evidence" value="ECO:0007669"/>
    <property type="project" value="TreeGrafter"/>
</dbReference>